<dbReference type="AlphaFoldDB" id="A0A6N3EBZ9"/>
<keyword evidence="5" id="KW-0133">Cell shape</keyword>
<keyword evidence="3" id="KW-1003">Cell membrane</keyword>
<evidence type="ECO:0000256" key="1">
    <source>
        <dbReference type="ARBA" id="ARBA00004651"/>
    </source>
</evidence>
<dbReference type="Pfam" id="PF04093">
    <property type="entry name" value="MreD"/>
    <property type="match status" value="1"/>
</dbReference>
<name>A0A6N3EBZ9_VEIPA</name>
<reference evidence="8" key="1">
    <citation type="submission" date="2019-11" db="EMBL/GenBank/DDBJ databases">
        <authorList>
            <person name="Feng L."/>
        </authorList>
    </citation>
    <scope>NUCLEOTIDE SEQUENCE</scope>
    <source>
        <strain evidence="8">VparvulaLFYP99</strain>
    </source>
</reference>
<dbReference type="InterPro" id="IPR007227">
    <property type="entry name" value="Cell_shape_determining_MreD"/>
</dbReference>
<evidence type="ECO:0000256" key="7">
    <source>
        <dbReference type="ARBA" id="ARBA00023136"/>
    </source>
</evidence>
<keyword evidence="6" id="KW-1133">Transmembrane helix</keyword>
<comment type="similarity">
    <text evidence="2">Belongs to the MreD family.</text>
</comment>
<evidence type="ECO:0000256" key="4">
    <source>
        <dbReference type="ARBA" id="ARBA00022692"/>
    </source>
</evidence>
<dbReference type="NCBIfam" id="TIGR03426">
    <property type="entry name" value="shape_MreD"/>
    <property type="match status" value="1"/>
</dbReference>
<proteinExistence type="inferred from homology"/>
<organism evidence="8">
    <name type="scientific">Veillonella parvula</name>
    <name type="common">Staphylococcus parvulus</name>
    <dbReference type="NCBI Taxonomy" id="29466"/>
    <lineage>
        <taxon>Bacteria</taxon>
        <taxon>Bacillati</taxon>
        <taxon>Bacillota</taxon>
        <taxon>Negativicutes</taxon>
        <taxon>Veillonellales</taxon>
        <taxon>Veillonellaceae</taxon>
        <taxon>Veillonella</taxon>
    </lineage>
</organism>
<keyword evidence="4" id="KW-0812">Transmembrane</keyword>
<dbReference type="GO" id="GO:0008360">
    <property type="term" value="P:regulation of cell shape"/>
    <property type="evidence" value="ECO:0007669"/>
    <property type="project" value="UniProtKB-KW"/>
</dbReference>
<keyword evidence="7" id="KW-0472">Membrane</keyword>
<evidence type="ECO:0000313" key="8">
    <source>
        <dbReference type="EMBL" id="VYU35207.1"/>
    </source>
</evidence>
<evidence type="ECO:0000256" key="6">
    <source>
        <dbReference type="ARBA" id="ARBA00022989"/>
    </source>
</evidence>
<dbReference type="GO" id="GO:0005886">
    <property type="term" value="C:plasma membrane"/>
    <property type="evidence" value="ECO:0007669"/>
    <property type="project" value="UniProtKB-SubCell"/>
</dbReference>
<accession>A0A6N3EBZ9</accession>
<evidence type="ECO:0000256" key="2">
    <source>
        <dbReference type="ARBA" id="ARBA00007776"/>
    </source>
</evidence>
<protein>
    <submittedName>
        <fullName evidence="8">Rod shape-determining protein MreD</fullName>
    </submittedName>
</protein>
<evidence type="ECO:0000256" key="5">
    <source>
        <dbReference type="ARBA" id="ARBA00022960"/>
    </source>
</evidence>
<dbReference type="EMBL" id="CACRUG010000011">
    <property type="protein sequence ID" value="VYU35207.1"/>
    <property type="molecule type" value="Genomic_DNA"/>
</dbReference>
<gene>
    <name evidence="8" type="ORF">VPLFYP99_00701</name>
</gene>
<comment type="subcellular location">
    <subcellularLocation>
        <location evidence="1">Cell membrane</location>
        <topology evidence="1">Multi-pass membrane protein</topology>
    </subcellularLocation>
</comment>
<evidence type="ECO:0000256" key="3">
    <source>
        <dbReference type="ARBA" id="ARBA00022475"/>
    </source>
</evidence>
<dbReference type="RefSeq" id="WP_156697636.1">
    <property type="nucleotide sequence ID" value="NZ_CACRUG010000011.1"/>
</dbReference>
<sequence length="164" mass="18853">MMRLALALCGFLIYFIQAQLLPTIFHTNWLPNLILTIIVMITLFKGRRMGLISAVIGGIVHDVLISNFFGLHLFPYVIVVYLLSAVKHRIYEERWYWSSGIVAICTLLDGVIRSFMILASGGDLHFGLYLWHMVLPVMFWNGLLGAIVHGLLWRKDDEQEGYIW</sequence>